<sequence>MELYGLTEEEKMTKVSRIAMPEGSATWGKRDDMIVRGRVPYNAEPPPAVLASSDITPVSAFYARNHGPIPDIAPRQWRLRVDGLVDAPLDVTYAQLTTEFDQHSVVATLACAGNRRAELLRVRQIPGKEPWGHGAISTAEWRGVRLADILGAAGADRGEGRHVAFDAPDVAPEARPVQSYGSSIPLSKAMSPEVLLAWRMNSEPLPRTHGGPVRVVVPGYVGARSVKWVTTVTVQPGPSQNYFQALDYRILPPDADADMAAPGEGISLSSLALNCDILDPTDGDHVPPGALTIRGYAIAGDGRSVERVDVSLDDGLTWRQGDLRPAPSKWSWRRWSVTVDVDRGPLTITARAWDDTGALQPESAASLWNPRGYGNNAWARVALSVG</sequence>
<proteinExistence type="predicted"/>
<dbReference type="InterPro" id="IPR005066">
    <property type="entry name" value="MoCF_OxRdtse_dimer"/>
</dbReference>
<dbReference type="GO" id="GO:0030151">
    <property type="term" value="F:molybdenum ion binding"/>
    <property type="evidence" value="ECO:0007669"/>
    <property type="project" value="InterPro"/>
</dbReference>
<keyword evidence="3" id="KW-0479">Metal-binding</keyword>
<evidence type="ECO:0000256" key="1">
    <source>
        <dbReference type="ARBA" id="ARBA00001924"/>
    </source>
</evidence>
<evidence type="ECO:0000256" key="2">
    <source>
        <dbReference type="ARBA" id="ARBA00022505"/>
    </source>
</evidence>
<evidence type="ECO:0000259" key="6">
    <source>
        <dbReference type="Pfam" id="PF03404"/>
    </source>
</evidence>
<evidence type="ECO:0000259" key="5">
    <source>
        <dbReference type="Pfam" id="PF00174"/>
    </source>
</evidence>
<feature type="domain" description="Moybdenum cofactor oxidoreductase dimerisation" evidence="6">
    <location>
        <begin position="270"/>
        <end position="384"/>
    </location>
</feature>
<dbReference type="GO" id="GO:0008482">
    <property type="term" value="F:sulfite oxidase activity"/>
    <property type="evidence" value="ECO:0007669"/>
    <property type="project" value="TreeGrafter"/>
</dbReference>
<dbReference type="PANTHER" id="PTHR19372:SF7">
    <property type="entry name" value="SULFITE OXIDASE, MITOCHONDRIAL"/>
    <property type="match status" value="1"/>
</dbReference>
<dbReference type="InterPro" id="IPR014756">
    <property type="entry name" value="Ig_E-set"/>
</dbReference>
<dbReference type="SUPFAM" id="SSF81296">
    <property type="entry name" value="E set domains"/>
    <property type="match status" value="1"/>
</dbReference>
<organism evidence="7 8">
    <name type="scientific">Mycobacterium lacus</name>
    <dbReference type="NCBI Taxonomy" id="169765"/>
    <lineage>
        <taxon>Bacteria</taxon>
        <taxon>Bacillati</taxon>
        <taxon>Actinomycetota</taxon>
        <taxon>Actinomycetes</taxon>
        <taxon>Mycobacteriales</taxon>
        <taxon>Mycobacteriaceae</taxon>
        <taxon>Mycobacterium</taxon>
    </lineage>
</organism>
<evidence type="ECO:0000313" key="8">
    <source>
        <dbReference type="Proteomes" id="UP000466396"/>
    </source>
</evidence>
<dbReference type="GO" id="GO:0043546">
    <property type="term" value="F:molybdopterin cofactor binding"/>
    <property type="evidence" value="ECO:0007669"/>
    <property type="project" value="TreeGrafter"/>
</dbReference>
<accession>A0A7I7NJD5</accession>
<dbReference type="FunFam" id="3.90.420.10:FF:000002">
    <property type="entry name" value="sulfite oxidase, mitochondrial"/>
    <property type="match status" value="1"/>
</dbReference>
<comment type="cofactor">
    <cofactor evidence="1">
        <name>Mo-molybdopterin</name>
        <dbReference type="ChEBI" id="CHEBI:71302"/>
    </cofactor>
</comment>
<dbReference type="InterPro" id="IPR000572">
    <property type="entry name" value="OxRdtase_Mopterin-bd_dom"/>
</dbReference>
<dbReference type="Proteomes" id="UP000466396">
    <property type="component" value="Chromosome"/>
</dbReference>
<keyword evidence="4" id="KW-0560">Oxidoreductase</keyword>
<dbReference type="CDD" id="cd02110">
    <property type="entry name" value="SO_family_Moco_dimer"/>
    <property type="match status" value="1"/>
</dbReference>
<evidence type="ECO:0000313" key="7">
    <source>
        <dbReference type="EMBL" id="BBX96399.1"/>
    </source>
</evidence>
<dbReference type="InterPro" id="IPR008335">
    <property type="entry name" value="Mopterin_OxRdtase_euk"/>
</dbReference>
<dbReference type="Pfam" id="PF00174">
    <property type="entry name" value="Oxidored_molyb"/>
    <property type="match status" value="1"/>
</dbReference>
<protein>
    <submittedName>
        <fullName evidence="7">Sulfite oxidase</fullName>
    </submittedName>
</protein>
<keyword evidence="2" id="KW-0500">Molybdenum</keyword>
<keyword evidence="8" id="KW-1185">Reference proteome</keyword>
<dbReference type="GO" id="GO:0020037">
    <property type="term" value="F:heme binding"/>
    <property type="evidence" value="ECO:0007669"/>
    <property type="project" value="TreeGrafter"/>
</dbReference>
<dbReference type="SUPFAM" id="SSF56524">
    <property type="entry name" value="Oxidoreductase molybdopterin-binding domain"/>
    <property type="match status" value="1"/>
</dbReference>
<evidence type="ECO:0000256" key="4">
    <source>
        <dbReference type="ARBA" id="ARBA00023002"/>
    </source>
</evidence>
<dbReference type="InterPro" id="IPR036374">
    <property type="entry name" value="OxRdtase_Mopterin-bd_sf"/>
</dbReference>
<dbReference type="Gene3D" id="2.60.40.650">
    <property type="match status" value="1"/>
</dbReference>
<dbReference type="Gene3D" id="3.90.420.10">
    <property type="entry name" value="Oxidoreductase, molybdopterin-binding domain"/>
    <property type="match status" value="1"/>
</dbReference>
<dbReference type="EMBL" id="AP022581">
    <property type="protein sequence ID" value="BBX96399.1"/>
    <property type="molecule type" value="Genomic_DNA"/>
</dbReference>
<dbReference type="KEGG" id="mlj:MLAC_16930"/>
<name>A0A7I7NJD5_9MYCO</name>
<dbReference type="Pfam" id="PF03404">
    <property type="entry name" value="Mo-co_dimer"/>
    <property type="match status" value="1"/>
</dbReference>
<evidence type="ECO:0000256" key="3">
    <source>
        <dbReference type="ARBA" id="ARBA00022723"/>
    </source>
</evidence>
<dbReference type="GO" id="GO:0006790">
    <property type="term" value="P:sulfur compound metabolic process"/>
    <property type="evidence" value="ECO:0007669"/>
    <property type="project" value="TreeGrafter"/>
</dbReference>
<gene>
    <name evidence="7" type="ORF">MLAC_16930</name>
</gene>
<dbReference type="PANTHER" id="PTHR19372">
    <property type="entry name" value="SULFITE REDUCTASE"/>
    <property type="match status" value="1"/>
</dbReference>
<feature type="domain" description="Oxidoreductase molybdopterin-binding" evidence="5">
    <location>
        <begin position="66"/>
        <end position="243"/>
    </location>
</feature>
<dbReference type="AlphaFoldDB" id="A0A7I7NJD5"/>
<dbReference type="PRINTS" id="PR00407">
    <property type="entry name" value="EUMOPTERIN"/>
</dbReference>
<reference evidence="7 8" key="1">
    <citation type="journal article" date="2019" name="Emerg. Microbes Infect.">
        <title>Comprehensive subspecies identification of 175 nontuberculous mycobacteria species based on 7547 genomic profiles.</title>
        <authorList>
            <person name="Matsumoto Y."/>
            <person name="Kinjo T."/>
            <person name="Motooka D."/>
            <person name="Nabeya D."/>
            <person name="Jung N."/>
            <person name="Uechi K."/>
            <person name="Horii T."/>
            <person name="Iida T."/>
            <person name="Fujita J."/>
            <person name="Nakamura S."/>
        </authorList>
    </citation>
    <scope>NUCLEOTIDE SEQUENCE [LARGE SCALE GENOMIC DNA]</scope>
    <source>
        <strain evidence="7 8">JCM 15657</strain>
    </source>
</reference>